<evidence type="ECO:0000256" key="1">
    <source>
        <dbReference type="SAM" id="Phobius"/>
    </source>
</evidence>
<feature type="domain" description="FecR protein" evidence="2">
    <location>
        <begin position="64"/>
        <end position="151"/>
    </location>
</feature>
<feature type="transmembrane region" description="Helical" evidence="1">
    <location>
        <begin position="35"/>
        <end position="55"/>
    </location>
</feature>
<organism evidence="3 4">
    <name type="scientific">Chryseobacterium camelliae</name>
    <dbReference type="NCBI Taxonomy" id="1265445"/>
    <lineage>
        <taxon>Bacteria</taxon>
        <taxon>Pseudomonadati</taxon>
        <taxon>Bacteroidota</taxon>
        <taxon>Flavobacteriia</taxon>
        <taxon>Flavobacteriales</taxon>
        <taxon>Weeksellaceae</taxon>
        <taxon>Chryseobacterium group</taxon>
        <taxon>Chryseobacterium</taxon>
    </lineage>
</organism>
<dbReference type="PANTHER" id="PTHR30273:SF2">
    <property type="entry name" value="PROTEIN FECR"/>
    <property type="match status" value="1"/>
</dbReference>
<dbReference type="EMBL" id="JAUTAL010000001">
    <property type="protein sequence ID" value="MDQ1097667.1"/>
    <property type="molecule type" value="Genomic_DNA"/>
</dbReference>
<evidence type="ECO:0000313" key="4">
    <source>
        <dbReference type="Proteomes" id="UP001225072"/>
    </source>
</evidence>
<keyword evidence="4" id="KW-1185">Reference proteome</keyword>
<evidence type="ECO:0000259" key="2">
    <source>
        <dbReference type="Pfam" id="PF04773"/>
    </source>
</evidence>
<protein>
    <submittedName>
        <fullName evidence="3">Transmembrane sensor</fullName>
    </submittedName>
</protein>
<keyword evidence="1 3" id="KW-0812">Transmembrane</keyword>
<keyword evidence="1" id="KW-1133">Transmembrane helix</keyword>
<evidence type="ECO:0000313" key="3">
    <source>
        <dbReference type="EMBL" id="MDQ1097667.1"/>
    </source>
</evidence>
<gene>
    <name evidence="3" type="ORF">QE404_002814</name>
</gene>
<sequence length="269" mass="30204">MTDHDHLPLTHEEKNEEVWTKVFDRIRRKRRRRNIAYGAIGLLLIFCCAIGYRSFVMPDVYMANGNPTEITLKDGSKVTLSAGAQLTVQKSFPADTREVTLKGDAVFRVTKSKEHPFIVHGASYDTKVLGAIFKVVQNGATYKVHLYEGKVLVYRKDRTEEVVKLKPKEQFTNFGNLHVASVITISDNKSVQPKATTASFTFKECSLKDAVHAIEQGYGIHITYPAELDEKKISVTLPDAAAGLLVQTLALQLNLTFKKKNDTTFELEK</sequence>
<name>A0ABU0TKV1_9FLAO</name>
<dbReference type="RefSeq" id="WP_307453941.1">
    <property type="nucleotide sequence ID" value="NZ_JAUTAL010000001.1"/>
</dbReference>
<dbReference type="InterPro" id="IPR012373">
    <property type="entry name" value="Ferrdict_sens_TM"/>
</dbReference>
<reference evidence="3 4" key="1">
    <citation type="submission" date="2023-07" db="EMBL/GenBank/DDBJ databases">
        <title>Functional and genomic diversity of the sorghum phyllosphere microbiome.</title>
        <authorList>
            <person name="Shade A."/>
        </authorList>
    </citation>
    <scope>NUCLEOTIDE SEQUENCE [LARGE SCALE GENOMIC DNA]</scope>
    <source>
        <strain evidence="3 4">SORGH_AS_1064</strain>
    </source>
</reference>
<dbReference type="Gene3D" id="2.60.120.1440">
    <property type="match status" value="1"/>
</dbReference>
<proteinExistence type="predicted"/>
<accession>A0ABU0TKV1</accession>
<dbReference type="PIRSF" id="PIRSF018266">
    <property type="entry name" value="FecR"/>
    <property type="match status" value="1"/>
</dbReference>
<keyword evidence="1" id="KW-0472">Membrane</keyword>
<comment type="caution">
    <text evidence="3">The sequence shown here is derived from an EMBL/GenBank/DDBJ whole genome shotgun (WGS) entry which is preliminary data.</text>
</comment>
<dbReference type="Pfam" id="PF04773">
    <property type="entry name" value="FecR"/>
    <property type="match status" value="1"/>
</dbReference>
<dbReference type="PANTHER" id="PTHR30273">
    <property type="entry name" value="PERIPLASMIC SIGNAL SENSOR AND SIGMA FACTOR ACTIVATOR FECR-RELATED"/>
    <property type="match status" value="1"/>
</dbReference>
<dbReference type="InterPro" id="IPR006860">
    <property type="entry name" value="FecR"/>
</dbReference>
<dbReference type="Proteomes" id="UP001225072">
    <property type="component" value="Unassembled WGS sequence"/>
</dbReference>